<comment type="caution">
    <text evidence="2">The sequence shown here is derived from an EMBL/GenBank/DDBJ whole genome shotgun (WGS) entry which is preliminary data.</text>
</comment>
<feature type="transmembrane region" description="Helical" evidence="1">
    <location>
        <begin position="79"/>
        <end position="99"/>
    </location>
</feature>
<reference evidence="2" key="1">
    <citation type="submission" date="2020-11" db="EMBL/GenBank/DDBJ databases">
        <authorList>
            <person name="Konstantinou D."/>
            <person name="Gkelis S."/>
            <person name="Popin R."/>
            <person name="Fewer D."/>
            <person name="Sivonen K."/>
        </authorList>
    </citation>
    <scope>NUCLEOTIDE SEQUENCE</scope>
    <source>
        <strain evidence="2">TAU-MAC 1115</strain>
    </source>
</reference>
<keyword evidence="3" id="KW-1185">Reference proteome</keyword>
<proteinExistence type="predicted"/>
<protein>
    <submittedName>
        <fullName evidence="2">Uncharacterized protein</fullName>
    </submittedName>
</protein>
<evidence type="ECO:0000313" key="3">
    <source>
        <dbReference type="Proteomes" id="UP000717364"/>
    </source>
</evidence>
<evidence type="ECO:0000313" key="2">
    <source>
        <dbReference type="EMBL" id="MBT9317810.1"/>
    </source>
</evidence>
<evidence type="ECO:0000256" key="1">
    <source>
        <dbReference type="SAM" id="Phobius"/>
    </source>
</evidence>
<organism evidence="2 3">
    <name type="scientific">Leptothoe spongobia TAU-MAC 1115</name>
    <dbReference type="NCBI Taxonomy" id="1967444"/>
    <lineage>
        <taxon>Bacteria</taxon>
        <taxon>Bacillati</taxon>
        <taxon>Cyanobacteriota</taxon>
        <taxon>Cyanophyceae</taxon>
        <taxon>Nodosilineales</taxon>
        <taxon>Cymatolegaceae</taxon>
        <taxon>Leptothoe</taxon>
        <taxon>Leptothoe spongobia</taxon>
    </lineage>
</organism>
<accession>A0A947DIU6</accession>
<keyword evidence="1" id="KW-1133">Transmembrane helix</keyword>
<dbReference type="AlphaFoldDB" id="A0A947DIU6"/>
<dbReference type="EMBL" id="JADOES010000060">
    <property type="protein sequence ID" value="MBT9317810.1"/>
    <property type="molecule type" value="Genomic_DNA"/>
</dbReference>
<reference evidence="2" key="2">
    <citation type="journal article" date="2021" name="Mar. Drugs">
        <title>Genome Reduction and Secondary Metabolism of the Marine Sponge-Associated Cyanobacterium Leptothoe.</title>
        <authorList>
            <person name="Konstantinou D."/>
            <person name="Popin R.V."/>
            <person name="Fewer D.P."/>
            <person name="Sivonen K."/>
            <person name="Gkelis S."/>
        </authorList>
    </citation>
    <scope>NUCLEOTIDE SEQUENCE</scope>
    <source>
        <strain evidence="2">TAU-MAC 1115</strain>
    </source>
</reference>
<dbReference type="Proteomes" id="UP000717364">
    <property type="component" value="Unassembled WGS sequence"/>
</dbReference>
<keyword evidence="1" id="KW-0812">Transmembrane</keyword>
<feature type="transmembrane region" description="Helical" evidence="1">
    <location>
        <begin position="36"/>
        <end position="67"/>
    </location>
</feature>
<name>A0A947DIU6_9CYAN</name>
<gene>
    <name evidence="2" type="ORF">IXB50_20535</name>
</gene>
<sequence>MSKNTMAAVAVFKALEVSFSKLVPALKKLPPWARFLIFAVPVVMLTLLSILFIGLLFGIIWIVYEFISSGIWKSIPAEVGASIIAGLFAVLTLMIGNYLTKKNEIETALEIKRIEEREAARVREDSGKLKKEKLYSEIINKLTVLLSDGSLQNEALSSFYGRLYTQGSSEIISDFLEIAQVPELLTTQGPVQSIDIYNKVNVLIGKLRNDLGFRNSRDFQLSYMFIPLNLNKE</sequence>
<keyword evidence="1" id="KW-0472">Membrane</keyword>